<dbReference type="Proteomes" id="UP000468531">
    <property type="component" value="Unassembled WGS sequence"/>
</dbReference>
<evidence type="ECO:0000256" key="1">
    <source>
        <dbReference type="ARBA" id="ARBA00009521"/>
    </source>
</evidence>
<keyword evidence="4 10" id="KW-0812">Transmembrane</keyword>
<comment type="domain">
    <text evidence="10">Consists of 16-stranded beta-barrel sheets, with large surface-exposed loops, that form a transmembrane pore at the center of each barrel. The pore is partially ocluded by a peptide loop that folds into the pore lumen.</text>
</comment>
<dbReference type="InterPro" id="IPR003684">
    <property type="entry name" value="Porin_alphabac"/>
</dbReference>
<dbReference type="GO" id="GO:0015288">
    <property type="term" value="F:porin activity"/>
    <property type="evidence" value="ECO:0007669"/>
    <property type="project" value="UniProtKB-KW"/>
</dbReference>
<dbReference type="Pfam" id="PF02530">
    <property type="entry name" value="Porin_2"/>
    <property type="match status" value="1"/>
</dbReference>
<comment type="function">
    <text evidence="10">Forms passive diffusion pores that allow small molecular weight hydrophilic materials across the outer membrane.</text>
</comment>
<keyword evidence="6 10" id="KW-0406">Ion transport</keyword>
<organism evidence="11 12">
    <name type="scientific">Bradyrhizobium uaiense</name>
    <dbReference type="NCBI Taxonomy" id="2594946"/>
    <lineage>
        <taxon>Bacteria</taxon>
        <taxon>Pseudomonadati</taxon>
        <taxon>Pseudomonadota</taxon>
        <taxon>Alphaproteobacteria</taxon>
        <taxon>Hyphomicrobiales</taxon>
        <taxon>Nitrobacteraceae</taxon>
        <taxon>Bradyrhizobium</taxon>
    </lineage>
</organism>
<keyword evidence="7 10" id="KW-0626">Porin</keyword>
<accession>A0A6P1BCH6</accession>
<feature type="chain" id="PRO_5027144399" description="Porin" evidence="10">
    <location>
        <begin position="24"/>
        <end position="523"/>
    </location>
</feature>
<evidence type="ECO:0000256" key="9">
    <source>
        <dbReference type="ARBA" id="ARBA00023237"/>
    </source>
</evidence>
<reference evidence="11 12" key="1">
    <citation type="journal article" date="2020" name="Arch. Microbiol.">
        <title>Bradyrhizobium uaiense sp. nov., a new highly efficient cowpea symbiont.</title>
        <authorList>
            <person name="Cabral Michel D."/>
            <person name="Azarias Guimaraes A."/>
            <person name="Martins da Costa E."/>
            <person name="Soares de Carvalho T."/>
            <person name="Balsanelli E."/>
            <person name="Willems A."/>
            <person name="Maltempi de Souza E."/>
            <person name="de Souza Moreira F.M."/>
        </authorList>
    </citation>
    <scope>NUCLEOTIDE SEQUENCE [LARGE SCALE GENOMIC DNA]</scope>
    <source>
        <strain evidence="11 12">UFLA 03-164</strain>
    </source>
</reference>
<evidence type="ECO:0000256" key="4">
    <source>
        <dbReference type="ARBA" id="ARBA00022692"/>
    </source>
</evidence>
<keyword evidence="9 10" id="KW-0998">Cell outer membrane</keyword>
<protein>
    <recommendedName>
        <fullName evidence="10">Porin</fullName>
    </recommendedName>
</protein>
<keyword evidence="12" id="KW-1185">Reference proteome</keyword>
<evidence type="ECO:0000256" key="5">
    <source>
        <dbReference type="ARBA" id="ARBA00022729"/>
    </source>
</evidence>
<feature type="signal peptide" evidence="10">
    <location>
        <begin position="1"/>
        <end position="23"/>
    </location>
</feature>
<dbReference type="GO" id="GO:0009279">
    <property type="term" value="C:cell outer membrane"/>
    <property type="evidence" value="ECO:0007669"/>
    <property type="project" value="UniProtKB-SubCell"/>
</dbReference>
<evidence type="ECO:0000256" key="2">
    <source>
        <dbReference type="ARBA" id="ARBA00022448"/>
    </source>
</evidence>
<evidence type="ECO:0000256" key="10">
    <source>
        <dbReference type="RuleBase" id="RU364005"/>
    </source>
</evidence>
<evidence type="ECO:0000313" key="11">
    <source>
        <dbReference type="EMBL" id="NEU95979.1"/>
    </source>
</evidence>
<dbReference type="GO" id="GO:0046930">
    <property type="term" value="C:pore complex"/>
    <property type="evidence" value="ECO:0007669"/>
    <property type="project" value="UniProtKB-KW"/>
</dbReference>
<evidence type="ECO:0000256" key="3">
    <source>
        <dbReference type="ARBA" id="ARBA00022452"/>
    </source>
</evidence>
<comment type="caution">
    <text evidence="11">The sequence shown here is derived from an EMBL/GenBank/DDBJ whole genome shotgun (WGS) entry which is preliminary data.</text>
</comment>
<keyword evidence="5 10" id="KW-0732">Signal</keyword>
<comment type="subcellular location">
    <subcellularLocation>
        <location evidence="10">Cell outer membrane</location>
        <topology evidence="10">Multi-pass membrane protein</topology>
    </subcellularLocation>
</comment>
<dbReference type="GO" id="GO:0006811">
    <property type="term" value="P:monoatomic ion transport"/>
    <property type="evidence" value="ECO:0007669"/>
    <property type="project" value="UniProtKB-KW"/>
</dbReference>
<keyword evidence="8 10" id="KW-0472">Membrane</keyword>
<comment type="similarity">
    <text evidence="1 10">Belongs to the alphaproteobacteria porin family.</text>
</comment>
<dbReference type="EMBL" id="VKHP01000024">
    <property type="protein sequence ID" value="NEU95979.1"/>
    <property type="molecule type" value="Genomic_DNA"/>
</dbReference>
<evidence type="ECO:0000313" key="12">
    <source>
        <dbReference type="Proteomes" id="UP000468531"/>
    </source>
</evidence>
<dbReference type="AlphaFoldDB" id="A0A6P1BCH6"/>
<evidence type="ECO:0000256" key="8">
    <source>
        <dbReference type="ARBA" id="ARBA00023136"/>
    </source>
</evidence>
<keyword evidence="2 10" id="KW-0813">Transport</keyword>
<sequence>MKISNSFILGSVAVLVAAGGAQAADLPVKAKAVEYVKVCSLYGPGFYYIPGTDTCIKLGGYLRVDVLANSNVDNTGNTSGAAGARNRFTNGYTWRSREDLNIDTRTATEYGVVRTFFDATFNWTSDSYAGQGNGATVYSPIGTVQAPNNANTGAVAAGTVGVYYAFIQFAGFTIGKAVSQFSAPWTAYPGNNFDGLVGGGGTITGVNQFTYTAEFGNGVSLSLSAQDQTAYYQAGVVNLGAPVNFGVPSNTNVFGIGDYAGTIAPDFVAMLRVDQAWGLFQASFAAHDNHAAYYGGTELTGHPDDKWGWAGQLALSIKNIPTGPGDTINLQGVYTDGATRYNIQDLAGSAGQNTIFGSTGVPGAYQSIGFGIAPDTVFVTGGQQQTIKTWGFRGAYVHNWNPNWNTSIYGAYAGVRYTDTAKGYICGPAGNGVGGSLSNFFGAGSALTACNPDYNIAQLGTQTQWTPVKNLTFSADFTYTHLDQKMAGTIAFPGSPAIGKPGAIYELKDQNTVLLLLRAQRNW</sequence>
<name>A0A6P1BCH6_9BRAD</name>
<keyword evidence="3 10" id="KW-1134">Transmembrane beta strand</keyword>
<evidence type="ECO:0000256" key="7">
    <source>
        <dbReference type="ARBA" id="ARBA00023114"/>
    </source>
</evidence>
<dbReference type="RefSeq" id="WP_163152712.1">
    <property type="nucleotide sequence ID" value="NZ_VKHP01000024.1"/>
</dbReference>
<evidence type="ECO:0000256" key="6">
    <source>
        <dbReference type="ARBA" id="ARBA00023065"/>
    </source>
</evidence>
<proteinExistence type="inferred from homology"/>
<gene>
    <name evidence="11" type="ORF">FNJ47_09090</name>
</gene>